<dbReference type="Proteomes" id="UP000236370">
    <property type="component" value="Unassembled WGS sequence"/>
</dbReference>
<sequence length="35" mass="4098">MKKLIAQKPDLKIHDQMTVIDKGKKRTLEESQKMS</sequence>
<protein>
    <submittedName>
        <fullName evidence="1">ADAL isoform 4</fullName>
    </submittedName>
</protein>
<reference evidence="1 2" key="1">
    <citation type="submission" date="2017-12" db="EMBL/GenBank/DDBJ databases">
        <title>High-resolution comparative analysis of great ape genomes.</title>
        <authorList>
            <person name="Pollen A."/>
            <person name="Hastie A."/>
            <person name="Hormozdiari F."/>
            <person name="Dougherty M."/>
            <person name="Liu R."/>
            <person name="Chaisson M."/>
            <person name="Hoppe E."/>
            <person name="Hill C."/>
            <person name="Pang A."/>
            <person name="Hillier L."/>
            <person name="Baker C."/>
            <person name="Armstrong J."/>
            <person name="Shendure J."/>
            <person name="Paten B."/>
            <person name="Wilson R."/>
            <person name="Chao H."/>
            <person name="Schneider V."/>
            <person name="Ventura M."/>
            <person name="Kronenberg Z."/>
            <person name="Murali S."/>
            <person name="Gordon D."/>
            <person name="Cantsilieris S."/>
            <person name="Munson K."/>
            <person name="Nelson B."/>
            <person name="Raja A."/>
            <person name="Underwood J."/>
            <person name="Diekhans M."/>
            <person name="Fiddes I."/>
            <person name="Haussler D."/>
            <person name="Eichler E."/>
        </authorList>
    </citation>
    <scope>NUCLEOTIDE SEQUENCE [LARGE SCALE GENOMIC DNA]</scope>
    <source>
        <strain evidence="1">Yerkes chimp pedigree #C0471</strain>
    </source>
</reference>
<dbReference type="SMR" id="A0A2J8QEE6"/>
<evidence type="ECO:0000313" key="2">
    <source>
        <dbReference type="Proteomes" id="UP000236370"/>
    </source>
</evidence>
<accession>A0A2J8QEE6</accession>
<proteinExistence type="predicted"/>
<dbReference type="EMBL" id="NBAG03000046">
    <property type="protein sequence ID" value="PNI94628.1"/>
    <property type="molecule type" value="Genomic_DNA"/>
</dbReference>
<dbReference type="AlphaFoldDB" id="A0A2J8QEE6"/>
<evidence type="ECO:0000313" key="1">
    <source>
        <dbReference type="EMBL" id="PNI94628.1"/>
    </source>
</evidence>
<gene>
    <name evidence="1" type="ORF">CK820_G0033597</name>
</gene>
<name>A0A2J8QEE6_PANTR</name>
<organism evidence="1 2">
    <name type="scientific">Pan troglodytes</name>
    <name type="common">Chimpanzee</name>
    <dbReference type="NCBI Taxonomy" id="9598"/>
    <lineage>
        <taxon>Eukaryota</taxon>
        <taxon>Metazoa</taxon>
        <taxon>Chordata</taxon>
        <taxon>Craniata</taxon>
        <taxon>Vertebrata</taxon>
        <taxon>Euteleostomi</taxon>
        <taxon>Mammalia</taxon>
        <taxon>Eutheria</taxon>
        <taxon>Euarchontoglires</taxon>
        <taxon>Primates</taxon>
        <taxon>Haplorrhini</taxon>
        <taxon>Catarrhini</taxon>
        <taxon>Hominidae</taxon>
        <taxon>Pan</taxon>
    </lineage>
</organism>
<comment type="caution">
    <text evidence="1">The sequence shown here is derived from an EMBL/GenBank/DDBJ whole genome shotgun (WGS) entry which is preliminary data.</text>
</comment>